<gene>
    <name evidence="7" type="ORF">ERS852471_00556</name>
</gene>
<feature type="transmembrane region" description="Helical" evidence="6">
    <location>
        <begin position="53"/>
        <end position="73"/>
    </location>
</feature>
<comment type="subcellular location">
    <subcellularLocation>
        <location evidence="1">Membrane</location>
        <topology evidence="1">Multi-pass membrane protein</topology>
    </subcellularLocation>
</comment>
<proteinExistence type="inferred from homology"/>
<feature type="transmembrane region" description="Helical" evidence="6">
    <location>
        <begin position="79"/>
        <end position="96"/>
    </location>
</feature>
<organism evidence="7 8">
    <name type="scientific">Clostridium disporicum</name>
    <dbReference type="NCBI Taxonomy" id="84024"/>
    <lineage>
        <taxon>Bacteria</taxon>
        <taxon>Bacillati</taxon>
        <taxon>Bacillota</taxon>
        <taxon>Clostridia</taxon>
        <taxon>Eubacteriales</taxon>
        <taxon>Clostridiaceae</taxon>
        <taxon>Clostridium</taxon>
    </lineage>
</organism>
<evidence type="ECO:0000313" key="7">
    <source>
        <dbReference type="EMBL" id="CUN83754.1"/>
    </source>
</evidence>
<keyword evidence="4 6" id="KW-1133">Transmembrane helix</keyword>
<name>A0A174A5G3_9CLOT</name>
<dbReference type="PANTHER" id="PTHR31885:SF6">
    <property type="entry name" value="GH04784P"/>
    <property type="match status" value="1"/>
</dbReference>
<keyword evidence="3 6" id="KW-0812">Transmembrane</keyword>
<reference evidence="7 8" key="1">
    <citation type="submission" date="2015-09" db="EMBL/GenBank/DDBJ databases">
        <authorList>
            <consortium name="Pathogen Informatics"/>
        </authorList>
    </citation>
    <scope>NUCLEOTIDE SEQUENCE [LARGE SCALE GENOMIC DNA]</scope>
    <source>
        <strain evidence="7 8">2789STDY5834856</strain>
    </source>
</reference>
<dbReference type="InterPro" id="IPR012506">
    <property type="entry name" value="TMEM86B-like"/>
</dbReference>
<sequence>MTNIIVLIFILVFDVCYMFGGGLPAKSIASIMFVGAGVINLVYCFKNKNNLKFPIWMIVALVCAMLGDILLVLNFYLGTAVFALGHIFYLVSYCMLETINIRDLICGICISLISVTIILFTPFLDFGGSLMQSVCCTYAIIISFMVGKAISNLLKEKNQVNIIVAIGSILFFISDFMLMLDLFGGISVASYLCLSTYYPAQFLLAMSLFIYACVNSSKQEKNNSMSKAS</sequence>
<evidence type="ECO:0000256" key="1">
    <source>
        <dbReference type="ARBA" id="ARBA00004141"/>
    </source>
</evidence>
<feature type="transmembrane region" description="Helical" evidence="6">
    <location>
        <begin position="162"/>
        <end position="184"/>
    </location>
</feature>
<protein>
    <submittedName>
        <fullName evidence="7">YhhN-like protein</fullName>
    </submittedName>
</protein>
<dbReference type="AlphaFoldDB" id="A0A174A5G3"/>
<evidence type="ECO:0000256" key="2">
    <source>
        <dbReference type="ARBA" id="ARBA00007375"/>
    </source>
</evidence>
<dbReference type="GO" id="GO:0016020">
    <property type="term" value="C:membrane"/>
    <property type="evidence" value="ECO:0007669"/>
    <property type="project" value="UniProtKB-SubCell"/>
</dbReference>
<evidence type="ECO:0000256" key="4">
    <source>
        <dbReference type="ARBA" id="ARBA00022989"/>
    </source>
</evidence>
<feature type="transmembrane region" description="Helical" evidence="6">
    <location>
        <begin position="196"/>
        <end position="214"/>
    </location>
</feature>
<comment type="similarity">
    <text evidence="2">Belongs to the TMEM86 family.</text>
</comment>
<feature type="transmembrane region" description="Helical" evidence="6">
    <location>
        <begin position="28"/>
        <end position="46"/>
    </location>
</feature>
<evidence type="ECO:0000256" key="3">
    <source>
        <dbReference type="ARBA" id="ARBA00022692"/>
    </source>
</evidence>
<dbReference type="GO" id="GO:0016787">
    <property type="term" value="F:hydrolase activity"/>
    <property type="evidence" value="ECO:0007669"/>
    <property type="project" value="TreeGrafter"/>
</dbReference>
<dbReference type="EMBL" id="CYZX01000003">
    <property type="protein sequence ID" value="CUN83754.1"/>
    <property type="molecule type" value="Genomic_DNA"/>
</dbReference>
<evidence type="ECO:0000313" key="8">
    <source>
        <dbReference type="Proteomes" id="UP000095594"/>
    </source>
</evidence>
<evidence type="ECO:0000256" key="5">
    <source>
        <dbReference type="ARBA" id="ARBA00023136"/>
    </source>
</evidence>
<dbReference type="Pfam" id="PF07947">
    <property type="entry name" value="YhhN"/>
    <property type="match status" value="1"/>
</dbReference>
<accession>A0A174A5G3</accession>
<feature type="transmembrane region" description="Helical" evidence="6">
    <location>
        <begin position="103"/>
        <end position="124"/>
    </location>
</feature>
<dbReference type="Proteomes" id="UP000095594">
    <property type="component" value="Unassembled WGS sequence"/>
</dbReference>
<keyword evidence="5 6" id="KW-0472">Membrane</keyword>
<evidence type="ECO:0000256" key="6">
    <source>
        <dbReference type="SAM" id="Phobius"/>
    </source>
</evidence>
<feature type="transmembrane region" description="Helical" evidence="6">
    <location>
        <begin position="130"/>
        <end position="150"/>
    </location>
</feature>
<dbReference type="PANTHER" id="PTHR31885">
    <property type="entry name" value="GH04784P"/>
    <property type="match status" value="1"/>
</dbReference>